<dbReference type="PROSITE" id="PS50249">
    <property type="entry name" value="MPN"/>
    <property type="match status" value="1"/>
</dbReference>
<keyword evidence="2" id="KW-0645">Protease</keyword>
<dbReference type="InterPro" id="IPR001405">
    <property type="entry name" value="UPF0758"/>
</dbReference>
<dbReference type="GO" id="GO:0008237">
    <property type="term" value="F:metallopeptidase activity"/>
    <property type="evidence" value="ECO:0007669"/>
    <property type="project" value="UniProtKB-KW"/>
</dbReference>
<dbReference type="GO" id="GO:0046872">
    <property type="term" value="F:metal ion binding"/>
    <property type="evidence" value="ECO:0007669"/>
    <property type="project" value="UniProtKB-KW"/>
</dbReference>
<evidence type="ECO:0000256" key="6">
    <source>
        <dbReference type="ARBA" id="ARBA00023049"/>
    </source>
</evidence>
<dbReference type="Proteomes" id="UP000014937">
    <property type="component" value="Unassembled WGS sequence"/>
</dbReference>
<dbReference type="AlphaFoldDB" id="R6X0H2"/>
<dbReference type="EMBL" id="CBGL010000016">
    <property type="protein sequence ID" value="CDD09811.1"/>
    <property type="molecule type" value="Genomic_DNA"/>
</dbReference>
<gene>
    <name evidence="9" type="ORF">BN587_01662</name>
</gene>
<feature type="domain" description="MPN" evidence="8">
    <location>
        <begin position="84"/>
        <end position="206"/>
    </location>
</feature>
<dbReference type="InterPro" id="IPR037518">
    <property type="entry name" value="MPN"/>
</dbReference>
<evidence type="ECO:0000313" key="9">
    <source>
        <dbReference type="EMBL" id="CDD09811.1"/>
    </source>
</evidence>
<dbReference type="PROSITE" id="PS01302">
    <property type="entry name" value="UPF0758"/>
    <property type="match status" value="1"/>
</dbReference>
<dbReference type="InterPro" id="IPR020891">
    <property type="entry name" value="UPF0758_CS"/>
</dbReference>
<dbReference type="InterPro" id="IPR025657">
    <property type="entry name" value="RadC_JAB"/>
</dbReference>
<dbReference type="Gene3D" id="3.40.140.10">
    <property type="entry name" value="Cytidine Deaminase, domain 2"/>
    <property type="match status" value="1"/>
</dbReference>
<dbReference type="PANTHER" id="PTHR30471:SF3">
    <property type="entry name" value="UPF0758 PROTEIN YEES-RELATED"/>
    <property type="match status" value="1"/>
</dbReference>
<protein>
    <submittedName>
        <fullName evidence="9">DNA repair protein RadC</fullName>
    </submittedName>
</protein>
<evidence type="ECO:0000256" key="2">
    <source>
        <dbReference type="ARBA" id="ARBA00022670"/>
    </source>
</evidence>
<reference evidence="9" key="1">
    <citation type="submission" date="2012-11" db="EMBL/GenBank/DDBJ databases">
        <title>Dependencies among metagenomic species, viruses, plasmids and units of genetic variation.</title>
        <authorList>
            <person name="Nielsen H.B."/>
            <person name="Almeida M."/>
            <person name="Juncker A.S."/>
            <person name="Rasmussen S."/>
            <person name="Li J."/>
            <person name="Sunagawa S."/>
            <person name="Plichta D."/>
            <person name="Gautier L."/>
            <person name="Le Chatelier E."/>
            <person name="Peletier E."/>
            <person name="Bonde I."/>
            <person name="Nielsen T."/>
            <person name="Manichanh C."/>
            <person name="Arumugam M."/>
            <person name="Batto J."/>
            <person name="Santos M.B.Q.D."/>
            <person name="Blom N."/>
            <person name="Borruel N."/>
            <person name="Burgdorf K.S."/>
            <person name="Boumezbeur F."/>
            <person name="Casellas F."/>
            <person name="Dore J."/>
            <person name="Guarner F."/>
            <person name="Hansen T."/>
            <person name="Hildebrand F."/>
            <person name="Kaas R.S."/>
            <person name="Kennedy S."/>
            <person name="Kristiansen K."/>
            <person name="Kultima J.R."/>
            <person name="Leonard P."/>
            <person name="Levenez F."/>
            <person name="Lund O."/>
            <person name="Moumen B."/>
            <person name="Le Paslier D."/>
            <person name="Pons N."/>
            <person name="Pedersen O."/>
            <person name="Prifti E."/>
            <person name="Qin J."/>
            <person name="Raes J."/>
            <person name="Tap J."/>
            <person name="Tims S."/>
            <person name="Ussery D.W."/>
            <person name="Yamada T."/>
            <person name="MetaHit consortium"/>
            <person name="Renault P."/>
            <person name="Sicheritz-Ponten T."/>
            <person name="Bork P."/>
            <person name="Wang J."/>
            <person name="Brunak S."/>
            <person name="Ehrlich S.D."/>
        </authorList>
    </citation>
    <scope>NUCLEOTIDE SEQUENCE [LARGE SCALE GENOMIC DNA]</scope>
</reference>
<keyword evidence="4" id="KW-0378">Hydrolase</keyword>
<dbReference type="HOGENOM" id="CLU_073529_0_2_9"/>
<evidence type="ECO:0000256" key="1">
    <source>
        <dbReference type="ARBA" id="ARBA00010243"/>
    </source>
</evidence>
<accession>R6X0H2</accession>
<keyword evidence="5" id="KW-0862">Zinc</keyword>
<evidence type="ECO:0000256" key="4">
    <source>
        <dbReference type="ARBA" id="ARBA00022801"/>
    </source>
</evidence>
<name>R6X0H2_9FIRM</name>
<sequence length="208" mass="23744">MDLQIREAVEIYGSTKYISTENLLSAVLDSKKIGKILGKYKDIGKIINRSKEELKLLKLTNDEITKIKLLSEIINRITTPNEPDFRNPQEIAEYLMPKLRYLEKEEFIVCSLNSKNKMTHYEVLFTGTLTNTIVHPREIYYEAIKNKAASIVVVHNHPSGDPSPSMDDNKLTKVLKETGKIMGIPLLDHLIIGNGAYYSYAETDIDNW</sequence>
<dbReference type="RefSeq" id="WP_021720701.1">
    <property type="nucleotide sequence ID" value="NZ_FR892811.1"/>
</dbReference>
<dbReference type="Pfam" id="PF04002">
    <property type="entry name" value="RadC"/>
    <property type="match status" value="1"/>
</dbReference>
<dbReference type="NCBIfam" id="TIGR00608">
    <property type="entry name" value="radc"/>
    <property type="match status" value="1"/>
</dbReference>
<dbReference type="PANTHER" id="PTHR30471">
    <property type="entry name" value="DNA REPAIR PROTEIN RADC"/>
    <property type="match status" value="1"/>
</dbReference>
<dbReference type="GO" id="GO:0006508">
    <property type="term" value="P:proteolysis"/>
    <property type="evidence" value="ECO:0007669"/>
    <property type="project" value="UniProtKB-KW"/>
</dbReference>
<evidence type="ECO:0000256" key="5">
    <source>
        <dbReference type="ARBA" id="ARBA00022833"/>
    </source>
</evidence>
<proteinExistence type="inferred from homology"/>
<keyword evidence="6" id="KW-0482">Metalloprotease</keyword>
<comment type="similarity">
    <text evidence="1 7">Belongs to the UPF0758 family.</text>
</comment>
<organism evidence="9">
    <name type="scientific">Phascolarctobacterium succinatutens CAG:287</name>
    <dbReference type="NCBI Taxonomy" id="1263101"/>
    <lineage>
        <taxon>Bacteria</taxon>
        <taxon>Bacillati</taxon>
        <taxon>Bacillota</taxon>
        <taxon>Negativicutes</taxon>
        <taxon>Acidaminococcales</taxon>
        <taxon>Acidaminococcaceae</taxon>
        <taxon>Phascolarctobacterium</taxon>
    </lineage>
</organism>
<evidence type="ECO:0000256" key="3">
    <source>
        <dbReference type="ARBA" id="ARBA00022723"/>
    </source>
</evidence>
<keyword evidence="3" id="KW-0479">Metal-binding</keyword>
<evidence type="ECO:0000256" key="7">
    <source>
        <dbReference type="RuleBase" id="RU003797"/>
    </source>
</evidence>
<comment type="caution">
    <text evidence="9">The sequence shown here is derived from an EMBL/GenBank/DDBJ whole genome shotgun (WGS) entry which is preliminary data.</text>
</comment>
<evidence type="ECO:0000259" key="8">
    <source>
        <dbReference type="PROSITE" id="PS50249"/>
    </source>
</evidence>
<dbReference type="CDD" id="cd08071">
    <property type="entry name" value="MPN_DUF2466"/>
    <property type="match status" value="1"/>
</dbReference>